<name>A0A8J2M8L6_9HEXA</name>
<comment type="similarity">
    <text evidence="2">Belongs to the synaptophysin/synaptobrevin family.</text>
</comment>
<feature type="transmembrane region" description="Helical" evidence="8">
    <location>
        <begin position="70"/>
        <end position="92"/>
    </location>
</feature>
<feature type="transmembrane region" description="Helical" evidence="8">
    <location>
        <begin position="164"/>
        <end position="189"/>
    </location>
</feature>
<evidence type="ECO:0000256" key="2">
    <source>
        <dbReference type="ARBA" id="ARBA00006476"/>
    </source>
</evidence>
<sequence>MFSVTANCTPNITTSTTNLTITKSIQYPFDLDQPYQSSKFHMNEQKGCLENDTSTLQVFFLGNVKSDAEFFVTTGVLTFLYSTALIAVYLFAHKQYTAENSHAPVIDFIFTVIFAVFWLSGSAAWSNGLSDLKKAADPSFFDRTLFEPVGIVTSAVHPIKSGSFGGIVISILFGFINFILWAANLWFLYKETTWFESILKNSAPSTAATTTGA</sequence>
<organism evidence="10 11">
    <name type="scientific">Allacma fusca</name>
    <dbReference type="NCBI Taxonomy" id="39272"/>
    <lineage>
        <taxon>Eukaryota</taxon>
        <taxon>Metazoa</taxon>
        <taxon>Ecdysozoa</taxon>
        <taxon>Arthropoda</taxon>
        <taxon>Hexapoda</taxon>
        <taxon>Collembola</taxon>
        <taxon>Symphypleona</taxon>
        <taxon>Sminthuridae</taxon>
        <taxon>Allacma</taxon>
    </lineage>
</organism>
<keyword evidence="4 8" id="KW-1133">Transmembrane helix</keyword>
<accession>A0A8J2M8L6</accession>
<dbReference type="Pfam" id="PF01284">
    <property type="entry name" value="MARVEL"/>
    <property type="match status" value="1"/>
</dbReference>
<evidence type="ECO:0000313" key="10">
    <source>
        <dbReference type="EMBL" id="CAG7835041.1"/>
    </source>
</evidence>
<evidence type="ECO:0000256" key="7">
    <source>
        <dbReference type="PROSITE-ProRule" id="PRU00581"/>
    </source>
</evidence>
<comment type="caution">
    <text evidence="10">The sequence shown here is derived from an EMBL/GenBank/DDBJ whole genome shotgun (WGS) entry which is preliminary data.</text>
</comment>
<feature type="transmembrane region" description="Helical" evidence="8">
    <location>
        <begin position="104"/>
        <end position="125"/>
    </location>
</feature>
<evidence type="ECO:0000256" key="4">
    <source>
        <dbReference type="ARBA" id="ARBA00022989"/>
    </source>
</evidence>
<keyword evidence="5 7" id="KW-0472">Membrane</keyword>
<keyword evidence="6" id="KW-0325">Glycoprotein</keyword>
<dbReference type="OrthoDB" id="10006326at2759"/>
<dbReference type="PROSITE" id="PS51225">
    <property type="entry name" value="MARVEL"/>
    <property type="match status" value="1"/>
</dbReference>
<dbReference type="PANTHER" id="PTHR10306">
    <property type="entry name" value="SYNAPTOPHYSIN"/>
    <property type="match status" value="1"/>
</dbReference>
<feature type="domain" description="MARVEL" evidence="9">
    <location>
        <begin position="41"/>
        <end position="193"/>
    </location>
</feature>
<dbReference type="InterPro" id="IPR001285">
    <property type="entry name" value="Synaptophysin/porin"/>
</dbReference>
<proteinExistence type="inferred from homology"/>
<evidence type="ECO:0000256" key="3">
    <source>
        <dbReference type="ARBA" id="ARBA00022692"/>
    </source>
</evidence>
<dbReference type="GO" id="GO:0030672">
    <property type="term" value="C:synaptic vesicle membrane"/>
    <property type="evidence" value="ECO:0007669"/>
    <property type="project" value="TreeGrafter"/>
</dbReference>
<reference evidence="10" key="1">
    <citation type="submission" date="2021-06" db="EMBL/GenBank/DDBJ databases">
        <authorList>
            <person name="Hodson N. C."/>
            <person name="Mongue J. A."/>
            <person name="Jaron S. K."/>
        </authorList>
    </citation>
    <scope>NUCLEOTIDE SEQUENCE</scope>
</reference>
<dbReference type="Proteomes" id="UP000708208">
    <property type="component" value="Unassembled WGS sequence"/>
</dbReference>
<evidence type="ECO:0000259" key="9">
    <source>
        <dbReference type="PROSITE" id="PS51225"/>
    </source>
</evidence>
<dbReference type="AlphaFoldDB" id="A0A8J2M8L6"/>
<gene>
    <name evidence="10" type="ORF">AFUS01_LOCUS44469</name>
</gene>
<evidence type="ECO:0000256" key="5">
    <source>
        <dbReference type="ARBA" id="ARBA00023136"/>
    </source>
</evidence>
<evidence type="ECO:0000256" key="1">
    <source>
        <dbReference type="ARBA" id="ARBA00004141"/>
    </source>
</evidence>
<evidence type="ECO:0000256" key="8">
    <source>
        <dbReference type="SAM" id="Phobius"/>
    </source>
</evidence>
<keyword evidence="3 7" id="KW-0812">Transmembrane</keyword>
<protein>
    <recommendedName>
        <fullName evidence="9">MARVEL domain-containing protein</fullName>
    </recommendedName>
</protein>
<dbReference type="InterPro" id="IPR008253">
    <property type="entry name" value="Marvel"/>
</dbReference>
<evidence type="ECO:0000313" key="11">
    <source>
        <dbReference type="Proteomes" id="UP000708208"/>
    </source>
</evidence>
<dbReference type="EMBL" id="CAJVCH010570489">
    <property type="protein sequence ID" value="CAG7835041.1"/>
    <property type="molecule type" value="Genomic_DNA"/>
</dbReference>
<dbReference type="PANTHER" id="PTHR10306:SF17">
    <property type="entry name" value="MARVEL DOMAIN-CONTAINING PROTEIN"/>
    <property type="match status" value="1"/>
</dbReference>
<evidence type="ECO:0000256" key="6">
    <source>
        <dbReference type="ARBA" id="ARBA00023180"/>
    </source>
</evidence>
<comment type="subcellular location">
    <subcellularLocation>
        <location evidence="1">Membrane</location>
        <topology evidence="1">Multi-pass membrane protein</topology>
    </subcellularLocation>
</comment>
<keyword evidence="11" id="KW-1185">Reference proteome</keyword>